<feature type="transmembrane region" description="Helical" evidence="3">
    <location>
        <begin position="448"/>
        <end position="472"/>
    </location>
</feature>
<accession>D8UFK3</accession>
<dbReference type="Proteomes" id="UP000001058">
    <property type="component" value="Unassembled WGS sequence"/>
</dbReference>
<organism evidence="6">
    <name type="scientific">Volvox carteri f. nagariensis</name>
    <dbReference type="NCBI Taxonomy" id="3068"/>
    <lineage>
        <taxon>Eukaryota</taxon>
        <taxon>Viridiplantae</taxon>
        <taxon>Chlorophyta</taxon>
        <taxon>core chlorophytes</taxon>
        <taxon>Chlorophyceae</taxon>
        <taxon>CS clade</taxon>
        <taxon>Chlamydomonadales</taxon>
        <taxon>Volvocaceae</taxon>
        <taxon>Volvox</taxon>
    </lineage>
</organism>
<evidence type="ECO:0000256" key="3">
    <source>
        <dbReference type="SAM" id="Phobius"/>
    </source>
</evidence>
<feature type="region of interest" description="Disordered" evidence="2">
    <location>
        <begin position="482"/>
        <end position="502"/>
    </location>
</feature>
<dbReference type="SUPFAM" id="SSF56112">
    <property type="entry name" value="Protein kinase-like (PK-like)"/>
    <property type="match status" value="1"/>
</dbReference>
<dbReference type="STRING" id="3068.D8UFK3"/>
<protein>
    <recommendedName>
        <fullName evidence="4">Protein kinase domain-containing protein</fullName>
    </recommendedName>
</protein>
<comment type="subcellular location">
    <subcellularLocation>
        <location evidence="1">Cytoplasm</location>
        <location evidence="1">Cytoskeleton</location>
        <location evidence="1">Cilium axoneme</location>
    </subcellularLocation>
</comment>
<dbReference type="OrthoDB" id="310217at2759"/>
<dbReference type="SMART" id="SM00367">
    <property type="entry name" value="LRR_CC"/>
    <property type="match status" value="3"/>
</dbReference>
<keyword evidence="3" id="KW-0472">Membrane</keyword>
<dbReference type="InterPro" id="IPR011009">
    <property type="entry name" value="Kinase-like_dom_sf"/>
</dbReference>
<dbReference type="InterPro" id="IPR008266">
    <property type="entry name" value="Tyr_kinase_AS"/>
</dbReference>
<reference evidence="5 6" key="1">
    <citation type="journal article" date="2010" name="Science">
        <title>Genomic analysis of organismal complexity in the multicellular green alga Volvox carteri.</title>
        <authorList>
            <person name="Prochnik S.E."/>
            <person name="Umen J."/>
            <person name="Nedelcu A.M."/>
            <person name="Hallmann A."/>
            <person name="Miller S.M."/>
            <person name="Nishii I."/>
            <person name="Ferris P."/>
            <person name="Kuo A."/>
            <person name="Mitros T."/>
            <person name="Fritz-Laylin L.K."/>
            <person name="Hellsten U."/>
            <person name="Chapman J."/>
            <person name="Simakov O."/>
            <person name="Rensing S.A."/>
            <person name="Terry A."/>
            <person name="Pangilinan J."/>
            <person name="Kapitonov V."/>
            <person name="Jurka J."/>
            <person name="Salamov A."/>
            <person name="Shapiro H."/>
            <person name="Schmutz J."/>
            <person name="Grimwood J."/>
            <person name="Lindquist E."/>
            <person name="Lucas S."/>
            <person name="Grigoriev I.V."/>
            <person name="Schmitt R."/>
            <person name="Kirk D."/>
            <person name="Rokhsar D.S."/>
        </authorList>
    </citation>
    <scope>NUCLEOTIDE SEQUENCE [LARGE SCALE GENOMIC DNA]</scope>
    <source>
        <strain evidence="6">f. Nagariensis / Eve</strain>
    </source>
</reference>
<dbReference type="RefSeq" id="XP_002957464.1">
    <property type="nucleotide sequence ID" value="XM_002957418.1"/>
</dbReference>
<dbReference type="InterPro" id="IPR000719">
    <property type="entry name" value="Prot_kinase_dom"/>
</dbReference>
<evidence type="ECO:0000256" key="2">
    <source>
        <dbReference type="SAM" id="MobiDB-lite"/>
    </source>
</evidence>
<dbReference type="Gene3D" id="3.30.200.20">
    <property type="entry name" value="Phosphorylase Kinase, domain 1"/>
    <property type="match status" value="1"/>
</dbReference>
<dbReference type="PROSITE" id="PS00109">
    <property type="entry name" value="PROTEIN_KINASE_TYR"/>
    <property type="match status" value="1"/>
</dbReference>
<dbReference type="eggNOG" id="KOG0192">
    <property type="taxonomic scope" value="Eukaryota"/>
</dbReference>
<feature type="domain" description="Protein kinase" evidence="4">
    <location>
        <begin position="795"/>
        <end position="1179"/>
    </location>
</feature>
<evidence type="ECO:0000256" key="1">
    <source>
        <dbReference type="ARBA" id="ARBA00004430"/>
    </source>
</evidence>
<dbReference type="GO" id="GO:0004674">
    <property type="term" value="F:protein serine/threonine kinase activity"/>
    <property type="evidence" value="ECO:0007669"/>
    <property type="project" value="TreeGrafter"/>
</dbReference>
<dbReference type="Gene3D" id="3.80.10.10">
    <property type="entry name" value="Ribonuclease Inhibitor"/>
    <property type="match status" value="2"/>
</dbReference>
<dbReference type="InterPro" id="IPR006553">
    <property type="entry name" value="Leu-rich_rpt_Cys-con_subtyp"/>
</dbReference>
<dbReference type="PANTHER" id="PTHR44329">
    <property type="entry name" value="SERINE/THREONINE-PROTEIN KINASE TNNI3K-RELATED"/>
    <property type="match status" value="1"/>
</dbReference>
<keyword evidence="3" id="KW-0812">Transmembrane</keyword>
<evidence type="ECO:0000313" key="6">
    <source>
        <dbReference type="Proteomes" id="UP000001058"/>
    </source>
</evidence>
<feature type="region of interest" description="Disordered" evidence="2">
    <location>
        <begin position="665"/>
        <end position="687"/>
    </location>
</feature>
<name>D8UFK3_VOLCA</name>
<dbReference type="PROSITE" id="PS50011">
    <property type="entry name" value="PROTEIN_KINASE_DOM"/>
    <property type="match status" value="1"/>
</dbReference>
<dbReference type="InParanoid" id="D8UFK3"/>
<dbReference type="GO" id="GO:0005930">
    <property type="term" value="C:axoneme"/>
    <property type="evidence" value="ECO:0007669"/>
    <property type="project" value="UniProtKB-SubCell"/>
</dbReference>
<keyword evidence="6" id="KW-1185">Reference proteome</keyword>
<dbReference type="Pfam" id="PF00069">
    <property type="entry name" value="Pkinase"/>
    <property type="match status" value="1"/>
</dbReference>
<evidence type="ECO:0000313" key="5">
    <source>
        <dbReference type="EMBL" id="EFJ41519.1"/>
    </source>
</evidence>
<dbReference type="EMBL" id="GL378394">
    <property type="protein sequence ID" value="EFJ41519.1"/>
    <property type="molecule type" value="Genomic_DNA"/>
</dbReference>
<dbReference type="KEGG" id="vcn:VOLCADRAFT_98524"/>
<feature type="region of interest" description="Disordered" evidence="2">
    <location>
        <begin position="1600"/>
        <end position="1622"/>
    </location>
</feature>
<dbReference type="InterPro" id="IPR032675">
    <property type="entry name" value="LRR_dom_sf"/>
</dbReference>
<dbReference type="InterPro" id="IPR051681">
    <property type="entry name" value="Ser/Thr_Kinases-Pseudokinases"/>
</dbReference>
<dbReference type="SUPFAM" id="SSF52047">
    <property type="entry name" value="RNI-like"/>
    <property type="match status" value="1"/>
</dbReference>
<proteinExistence type="predicted"/>
<dbReference type="Gene3D" id="1.10.510.10">
    <property type="entry name" value="Transferase(Phosphotransferase) domain 1"/>
    <property type="match status" value="1"/>
</dbReference>
<dbReference type="PANTHER" id="PTHR44329:SF214">
    <property type="entry name" value="PROTEIN KINASE DOMAIN-CONTAINING PROTEIN"/>
    <property type="match status" value="1"/>
</dbReference>
<dbReference type="GO" id="GO:0005524">
    <property type="term" value="F:ATP binding"/>
    <property type="evidence" value="ECO:0007669"/>
    <property type="project" value="InterPro"/>
</dbReference>
<keyword evidence="3" id="KW-1133">Transmembrane helix</keyword>
<gene>
    <name evidence="5" type="ORF">VOLCADRAFT_98524</name>
</gene>
<evidence type="ECO:0000259" key="4">
    <source>
        <dbReference type="PROSITE" id="PS50011"/>
    </source>
</evidence>
<sequence length="1652" mass="175470">MAVVNEVSDILEASSRLQTPYLPLVLVVYQGLSFTDSSWPEEGLRITANVTLSATLGSYVTISFGLKTVLFTVDKNFSSTAFLSFRGCILVDLPLSYLPVHHPRRPFGVLSTALWPVYREEVAMGLYSCTLILTHEEFKFWSFWLSILVSPIPSVRAMGNWTYASKVTLGTSGDDFIQLENYFGRYTTLHDVRYQVSNELYATQQRNNILQITNDEAVPPTVVFQTRNSSDLLSALSSSPSATAAQHGQYIILTANLTIMNESQWPPDGAPIRYPTTITTWPSSWVAFDLRQMRNAFKILGSTSTTIKNVVLLNLAPGPSDSELAGLTTGLWAFNFSWGNADYQRLNLDNVVMVVPREEVNYYITTAVDQKQTDTWISSFEVLSQDTVNRSWVQFRSLATTRFIARYLNITDTIPYVFDSDSLNITTVSGHVWNFRDGGSASEDGRNVLLFALVAIALPTALGSALLTYILLRRRRLTRLCQSEGPPQGSKLKDGGGDGEDCAGVEEHEEHKAARQDELPACCFPFPLSLPLRKSKFVNPLYHDGGRAPPDIILTGVLGPAALARSLAPVPPETTILDSSTSISTVAELALELEGVPAAQGETLAEQTVTGDAFTGRRSGNSPGDNPPLCVLSAAPAELRQGREASESLADAAADSGISSLSETCTAGFGPRLEHGGPSRSSATRLTPGGVNTVMQSAAAGCATGGTALLVHGAGTRPPPPEISCERRDSPAVAAATAELAIMPSTSRGQNADAGISEIVRAGAHCLAPNAHPGGCGEAGLQLDRLRREIGDRHLEVQHSLGWGGCGVVYKGVWKGLQVAVKTILLQGDSKQSHQFLTEAEISASLQHANIVTTYLYELRPLGEVDSSAGAVEIRTRSASSDEAPGQDTERMSCWKLYIVQEYCELGTLKAAIDQGYFKGSGNGLPNLAFLLTMALDISLGLAHVHSKNVVHGDVTVSNVLLQAFPGRPQGCIAKVADFGLSVKFEAGQSQGYHLYGGTPHYMAPERVRGFLYKQSDIYSLDLGHRFPNLARLDLSGDSQLVGGLTLFRALQSASQLTSISFATCTSLPASFVTRQLIEACPRLQHLALSCCCSGGADTEAATMSALAAAPLAATLTSLDLHCGNAFQPELRHLEGLGSGLMSLRIYGSRTLSDEALAVLPHHMPALAEVVLAEQHSRRGRHVRGEGLAALRGLTALRALSLACPEPDARSMATALATLTQLTELDISRCEPQLLEALSPLSILVCNSGDGGGMLQRLSLPTAYTERQLERGLPVVFGSGAAIASGGDEDGAAMMAVQLQALHLHASAALPVAMVEAMSRLGNLRQLSLSHCGPAGSGATVQAAAAALTKLTSFRLVQEYGSSGDGESSTAAGGVAGPAGGRGALHDVDPHVGGNTTLQLHGQPDVVTWYDGLLTWSALMRLELTDLDGLDDAHLFSIGCSLSVLSCCRFSRNTRITGVGFASWPAGCRRLKALTLYDCARVGDAALEHVSAMPLLTLTLAYLPEVGADGVRHLAEGCKSLRSLILERMARAPGAALAALWRLPRLEALCLRMCNVNNLTLEMALPPPRHLAEDSPAAAGAVGAVGADLTAVGGESVSSTAMTGASSAPAASGREDAAGHGTQLGQQLQSVWAAAQHLTWLELQGSLAASRM</sequence>
<dbReference type="GeneID" id="9626868"/>